<dbReference type="Proteomes" id="UP000664534">
    <property type="component" value="Unassembled WGS sequence"/>
</dbReference>
<evidence type="ECO:0000313" key="2">
    <source>
        <dbReference type="EMBL" id="CAF9924141.1"/>
    </source>
</evidence>
<feature type="compositionally biased region" description="Pro residues" evidence="1">
    <location>
        <begin position="29"/>
        <end position="38"/>
    </location>
</feature>
<dbReference type="EMBL" id="CAJPDT010000035">
    <property type="protein sequence ID" value="CAF9924141.1"/>
    <property type="molecule type" value="Genomic_DNA"/>
</dbReference>
<feature type="region of interest" description="Disordered" evidence="1">
    <location>
        <begin position="77"/>
        <end position="257"/>
    </location>
</feature>
<accession>A0A8H3FNA7</accession>
<gene>
    <name evidence="2" type="ORF">IMSHALPRED_006120</name>
</gene>
<comment type="caution">
    <text evidence="2">The sequence shown here is derived from an EMBL/GenBank/DDBJ whole genome shotgun (WGS) entry which is preliminary data.</text>
</comment>
<evidence type="ECO:0000256" key="1">
    <source>
        <dbReference type="SAM" id="MobiDB-lite"/>
    </source>
</evidence>
<reference evidence="2" key="1">
    <citation type="submission" date="2021-03" db="EMBL/GenBank/DDBJ databases">
        <authorList>
            <person name="Tagirdzhanova G."/>
        </authorList>
    </citation>
    <scope>NUCLEOTIDE SEQUENCE</scope>
</reference>
<dbReference type="PRINTS" id="PR01217">
    <property type="entry name" value="PRICHEXTENSN"/>
</dbReference>
<dbReference type="OrthoDB" id="429671at2759"/>
<feature type="compositionally biased region" description="Polar residues" evidence="1">
    <location>
        <begin position="108"/>
        <end position="131"/>
    </location>
</feature>
<feature type="region of interest" description="Disordered" evidence="1">
    <location>
        <begin position="1"/>
        <end position="44"/>
    </location>
</feature>
<proteinExistence type="predicted"/>
<dbReference type="AlphaFoldDB" id="A0A8H3FNA7"/>
<feature type="compositionally biased region" description="Pro residues" evidence="1">
    <location>
        <begin position="134"/>
        <end position="159"/>
    </location>
</feature>
<name>A0A8H3FNA7_9LECA</name>
<protein>
    <submittedName>
        <fullName evidence="2">Uncharacterized protein</fullName>
    </submittedName>
</protein>
<sequence>MNSHQPNLPPVQPAIPLANGRPVRNTPYAPSPHPPQQPPYYQGYQYQYPVHYQRPPQQWAPYPVPMSMGRGYQQYPPMTPYPIPPHLPPMRPSPQQAPSSSSIRSVQGMLSPSSSNTSIHAPSSTPITMSNPYRAPPTPPPPPPVPPPSQRTPFYPPLPWQSFEGAFPSRTSRRRRKKMPAPQSSSVPVELPSRRASIGDDEIVSDKAMSVAEAPPPAEEPSRDVPAPETPSTSKPPSEALSTQPTTPSSEITPKMNAASRLSIPLLPIVPAVPNLPLASRPSKRASVSAASSVINGAPSNADHLATAVETAAKVNAESEDPAKSVKTVDSPPFKAAPKSWADLVRTTGQNTTAGTLQAPRDSVAQTNGFAPTKAGSLADALGSYSVKENGENAKIAFLEPRGLVNTGNMCYMNSVSRSRSLVS</sequence>
<evidence type="ECO:0000313" key="3">
    <source>
        <dbReference type="Proteomes" id="UP000664534"/>
    </source>
</evidence>
<keyword evidence="3" id="KW-1185">Reference proteome</keyword>
<feature type="compositionally biased region" description="Pro residues" evidence="1">
    <location>
        <begin position="77"/>
        <end position="92"/>
    </location>
</feature>
<feature type="compositionally biased region" description="Polar residues" evidence="1">
    <location>
        <begin position="241"/>
        <end position="252"/>
    </location>
</feature>
<feature type="compositionally biased region" description="Low complexity" evidence="1">
    <location>
        <begin position="230"/>
        <end position="240"/>
    </location>
</feature>
<feature type="compositionally biased region" description="Low complexity" evidence="1">
    <location>
        <begin position="93"/>
        <end position="105"/>
    </location>
</feature>
<organism evidence="2 3">
    <name type="scientific">Imshaugia aleurites</name>
    <dbReference type="NCBI Taxonomy" id="172621"/>
    <lineage>
        <taxon>Eukaryota</taxon>
        <taxon>Fungi</taxon>
        <taxon>Dikarya</taxon>
        <taxon>Ascomycota</taxon>
        <taxon>Pezizomycotina</taxon>
        <taxon>Lecanoromycetes</taxon>
        <taxon>OSLEUM clade</taxon>
        <taxon>Lecanoromycetidae</taxon>
        <taxon>Lecanorales</taxon>
        <taxon>Lecanorineae</taxon>
        <taxon>Parmeliaceae</taxon>
        <taxon>Imshaugia</taxon>
    </lineage>
</organism>